<evidence type="ECO:0000313" key="3">
    <source>
        <dbReference type="Proteomes" id="UP001143480"/>
    </source>
</evidence>
<keyword evidence="1" id="KW-0472">Membrane</keyword>
<feature type="transmembrane region" description="Helical" evidence="1">
    <location>
        <begin position="37"/>
        <end position="70"/>
    </location>
</feature>
<sequence length="204" mass="22177">MTEPRMPGPQPREPEEFRATWAQTWHNYVKPFLAANVVVALLCFMIGYVVGGYVGCVLLPVAVVGGVTLLQRVASRGHGLRLSPTGVEFLRRDGVVVRMRWPDIQGVVVINRRSGTVIAPYGVGRAAAQAGADMFADANTGPGLTGVGEILSADQAARQRQLGPAWVAMADPQTVHMSLILIDRTWTAGRIGDWLRHYRPDLLP</sequence>
<comment type="caution">
    <text evidence="2">The sequence shown here is derived from an EMBL/GenBank/DDBJ whole genome shotgun (WGS) entry which is preliminary data.</text>
</comment>
<gene>
    <name evidence="2" type="ORF">GCM10017581_093120</name>
</gene>
<dbReference type="Proteomes" id="UP001143480">
    <property type="component" value="Unassembled WGS sequence"/>
</dbReference>
<keyword evidence="3" id="KW-1185">Reference proteome</keyword>
<reference evidence="2" key="1">
    <citation type="journal article" date="2014" name="Int. J. Syst. Evol. Microbiol.">
        <title>Complete genome sequence of Corynebacterium casei LMG S-19264T (=DSM 44701T), isolated from a smear-ripened cheese.</title>
        <authorList>
            <consortium name="US DOE Joint Genome Institute (JGI-PGF)"/>
            <person name="Walter F."/>
            <person name="Albersmeier A."/>
            <person name="Kalinowski J."/>
            <person name="Ruckert C."/>
        </authorList>
    </citation>
    <scope>NUCLEOTIDE SEQUENCE</scope>
    <source>
        <strain evidence="2">VKM Ac-1321</strain>
    </source>
</reference>
<protein>
    <submittedName>
        <fullName evidence="2">Uncharacterized protein</fullName>
    </submittedName>
</protein>
<reference evidence="2" key="2">
    <citation type="submission" date="2023-01" db="EMBL/GenBank/DDBJ databases">
        <authorList>
            <person name="Sun Q."/>
            <person name="Evtushenko L."/>
        </authorList>
    </citation>
    <scope>NUCLEOTIDE SEQUENCE</scope>
    <source>
        <strain evidence="2">VKM Ac-1321</strain>
    </source>
</reference>
<evidence type="ECO:0000313" key="2">
    <source>
        <dbReference type="EMBL" id="GLL07558.1"/>
    </source>
</evidence>
<dbReference type="RefSeq" id="WP_261962949.1">
    <property type="nucleotide sequence ID" value="NZ_BAAAXA010000003.1"/>
</dbReference>
<organism evidence="2 3">
    <name type="scientific">Dactylosporangium matsuzakiense</name>
    <dbReference type="NCBI Taxonomy" id="53360"/>
    <lineage>
        <taxon>Bacteria</taxon>
        <taxon>Bacillati</taxon>
        <taxon>Actinomycetota</taxon>
        <taxon>Actinomycetes</taxon>
        <taxon>Micromonosporales</taxon>
        <taxon>Micromonosporaceae</taxon>
        <taxon>Dactylosporangium</taxon>
    </lineage>
</organism>
<name>A0A9W6NSJ7_9ACTN</name>
<proteinExistence type="predicted"/>
<accession>A0A9W6NSJ7</accession>
<keyword evidence="1" id="KW-1133">Transmembrane helix</keyword>
<dbReference type="AlphaFoldDB" id="A0A9W6NSJ7"/>
<evidence type="ECO:0000256" key="1">
    <source>
        <dbReference type="SAM" id="Phobius"/>
    </source>
</evidence>
<dbReference type="EMBL" id="BSFP01000101">
    <property type="protein sequence ID" value="GLL07558.1"/>
    <property type="molecule type" value="Genomic_DNA"/>
</dbReference>
<keyword evidence="1" id="KW-0812">Transmembrane</keyword>